<keyword evidence="3" id="KW-0597">Phosphoprotein</keyword>
<dbReference type="InterPro" id="IPR004358">
    <property type="entry name" value="Sig_transdc_His_kin-like_C"/>
</dbReference>
<evidence type="ECO:0000259" key="4">
    <source>
        <dbReference type="PROSITE" id="PS50109"/>
    </source>
</evidence>
<dbReference type="InterPro" id="IPR005467">
    <property type="entry name" value="His_kinase_dom"/>
</dbReference>
<feature type="domain" description="Histidine kinase" evidence="4">
    <location>
        <begin position="327"/>
        <end position="544"/>
    </location>
</feature>
<dbReference type="PRINTS" id="PR00344">
    <property type="entry name" value="BCTRLSENSOR"/>
</dbReference>
<dbReference type="PROSITE" id="PS50109">
    <property type="entry name" value="HIS_KIN"/>
    <property type="match status" value="1"/>
</dbReference>
<comment type="caution">
    <text evidence="6">The sequence shown here is derived from an EMBL/GenBank/DDBJ whole genome shotgun (WGS) entry which is preliminary data.</text>
</comment>
<dbReference type="SUPFAM" id="SSF55874">
    <property type="entry name" value="ATPase domain of HSP90 chaperone/DNA topoisomerase II/histidine kinase"/>
    <property type="match status" value="1"/>
</dbReference>
<dbReference type="SMART" id="SM00448">
    <property type="entry name" value="REC"/>
    <property type="match status" value="1"/>
</dbReference>
<evidence type="ECO:0000259" key="5">
    <source>
        <dbReference type="PROSITE" id="PS50110"/>
    </source>
</evidence>
<feature type="modified residue" description="4-aspartylphosphate" evidence="3">
    <location>
        <position position="618"/>
    </location>
</feature>
<evidence type="ECO:0000256" key="2">
    <source>
        <dbReference type="ARBA" id="ARBA00012438"/>
    </source>
</evidence>
<dbReference type="InterPro" id="IPR036890">
    <property type="entry name" value="HATPase_C_sf"/>
</dbReference>
<sequence>MALRVRLILLVLAVLLPAVGAAAWAALAAWRSGQAALERQASEDARALSRAIDREFTRYAAIARALAASPLLDHAPRLSEPERAAFDRGVRRAIDGSPVSVELLSASVRWLDTRLPVGAPPSRRPSGTPALVASSGVRALERGEGLAWVEPVFRQGPGPAMNLRLVVPPAELQRLMDQRSLREGWGRQLLDPRGRVVARRPAPVAAEAERALDGLIRESLAGRGEGRFALRTPAGVPLRVHFSRTPQGWTALTTVPRAPPPPAFAGGGGGTLLATLALLALAVAGAAWVARAELHRQLAEAVERARQAERGAASRERVEALGRLTGRVAHEFNNLLGVISNSAYLIQRQATQPALAMPVAATLRAVEAASRLTQQLLRFGGRPRARPRTLSLSEWLPERRDLLGVVLGRRVELHIEVPDEELNVRVDPDELELALVNLALNARDTLSEGGRVWVGAERASAALSADLPDGRYLSIALRDSGPGLEAARSRRVFEPFFMAQESTPESGLGLSQVRGLCAQAGGKAVRRQRPGQGSEVVLVLPAVAAEAPDEVPPRTAAGGDGLAPLRARVLLAEDNDALGDVTVALIESMGARVERAAHAAQALERLERGPAVDVLLTDLAMPGALDGLDLARTVRRRWPGVRVVLISAQGDALAEVENFPVLRKPCAPAVLLAALRPASADGWPAAPGAGTPCAP</sequence>
<accession>A0A372EPH6</accession>
<organism evidence="6 7">
    <name type="scientific">Hydrogenophaga borbori</name>
    <dbReference type="NCBI Taxonomy" id="2294117"/>
    <lineage>
        <taxon>Bacteria</taxon>
        <taxon>Pseudomonadati</taxon>
        <taxon>Pseudomonadota</taxon>
        <taxon>Betaproteobacteria</taxon>
        <taxon>Burkholderiales</taxon>
        <taxon>Comamonadaceae</taxon>
        <taxon>Hydrogenophaga</taxon>
    </lineage>
</organism>
<protein>
    <recommendedName>
        <fullName evidence="2">histidine kinase</fullName>
        <ecNumber evidence="2">2.7.13.3</ecNumber>
    </recommendedName>
</protein>
<dbReference type="PROSITE" id="PS50110">
    <property type="entry name" value="RESPONSE_REGULATORY"/>
    <property type="match status" value="1"/>
</dbReference>
<reference evidence="6 7" key="1">
    <citation type="submission" date="2018-08" db="EMBL/GenBank/DDBJ databases">
        <title>Hydrogenophaga sp. LA-38 isolated from sludge.</title>
        <authorList>
            <person name="Im W.-T."/>
        </authorList>
    </citation>
    <scope>NUCLEOTIDE SEQUENCE [LARGE SCALE GENOMIC DNA]</scope>
    <source>
        <strain evidence="6 7">LA-38</strain>
    </source>
</reference>
<evidence type="ECO:0000256" key="1">
    <source>
        <dbReference type="ARBA" id="ARBA00000085"/>
    </source>
</evidence>
<feature type="domain" description="Response regulatory" evidence="5">
    <location>
        <begin position="568"/>
        <end position="679"/>
    </location>
</feature>
<evidence type="ECO:0000256" key="3">
    <source>
        <dbReference type="PROSITE-ProRule" id="PRU00169"/>
    </source>
</evidence>
<dbReference type="PANTHER" id="PTHR43065:SF49">
    <property type="entry name" value="HISTIDINE KINASE"/>
    <property type="match status" value="1"/>
</dbReference>
<comment type="catalytic activity">
    <reaction evidence="1">
        <text>ATP + protein L-histidine = ADP + protein N-phospho-L-histidine.</text>
        <dbReference type="EC" id="2.7.13.3"/>
    </reaction>
</comment>
<dbReference type="InterPro" id="IPR036097">
    <property type="entry name" value="HisK_dim/P_sf"/>
</dbReference>
<dbReference type="Proteomes" id="UP000261931">
    <property type="component" value="Unassembled WGS sequence"/>
</dbReference>
<dbReference type="Pfam" id="PF02518">
    <property type="entry name" value="HATPase_c"/>
    <property type="match status" value="1"/>
</dbReference>
<dbReference type="RefSeq" id="WP_116957212.1">
    <property type="nucleotide sequence ID" value="NZ_QVLS01000001.1"/>
</dbReference>
<dbReference type="InterPro" id="IPR003594">
    <property type="entry name" value="HATPase_dom"/>
</dbReference>
<dbReference type="AlphaFoldDB" id="A0A372EPH6"/>
<evidence type="ECO:0000313" key="7">
    <source>
        <dbReference type="Proteomes" id="UP000261931"/>
    </source>
</evidence>
<name>A0A372EPH6_9BURK</name>
<proteinExistence type="predicted"/>
<dbReference type="PANTHER" id="PTHR43065">
    <property type="entry name" value="SENSOR HISTIDINE KINASE"/>
    <property type="match status" value="1"/>
</dbReference>
<dbReference type="SUPFAM" id="SSF47384">
    <property type="entry name" value="Homodimeric domain of signal transducing histidine kinase"/>
    <property type="match status" value="1"/>
</dbReference>
<dbReference type="SUPFAM" id="SSF52172">
    <property type="entry name" value="CheY-like"/>
    <property type="match status" value="1"/>
</dbReference>
<keyword evidence="7" id="KW-1185">Reference proteome</keyword>
<dbReference type="Gene3D" id="3.40.50.2300">
    <property type="match status" value="1"/>
</dbReference>
<dbReference type="EMBL" id="QVLS01000001">
    <property type="protein sequence ID" value="RFP82524.1"/>
    <property type="molecule type" value="Genomic_DNA"/>
</dbReference>
<gene>
    <name evidence="6" type="ORF">DY262_01455</name>
</gene>
<dbReference type="GO" id="GO:0000155">
    <property type="term" value="F:phosphorelay sensor kinase activity"/>
    <property type="evidence" value="ECO:0007669"/>
    <property type="project" value="InterPro"/>
</dbReference>
<dbReference type="InterPro" id="IPR001789">
    <property type="entry name" value="Sig_transdc_resp-reg_receiver"/>
</dbReference>
<dbReference type="InterPro" id="IPR011006">
    <property type="entry name" value="CheY-like_superfamily"/>
</dbReference>
<dbReference type="Gene3D" id="1.10.287.130">
    <property type="match status" value="1"/>
</dbReference>
<dbReference type="Pfam" id="PF00072">
    <property type="entry name" value="Response_reg"/>
    <property type="match status" value="1"/>
</dbReference>
<dbReference type="Gene3D" id="3.30.565.10">
    <property type="entry name" value="Histidine kinase-like ATPase, C-terminal domain"/>
    <property type="match status" value="1"/>
</dbReference>
<dbReference type="EC" id="2.7.13.3" evidence="2"/>
<dbReference type="SMART" id="SM00387">
    <property type="entry name" value="HATPase_c"/>
    <property type="match status" value="1"/>
</dbReference>
<evidence type="ECO:0000313" key="6">
    <source>
        <dbReference type="EMBL" id="RFP82524.1"/>
    </source>
</evidence>